<sequence>MQVQLKVAYTLQIVGFILLVISAGFEWPILWPTFGFFMLAKGTWDVVNHLISKRPRVNNYNR</sequence>
<name>A0ABX6NY53_AERME</name>
<dbReference type="Proteomes" id="UP000502657">
    <property type="component" value="Plasmid pAeme5"/>
</dbReference>
<dbReference type="EMBL" id="CP038449">
    <property type="protein sequence ID" value="QJT41317.1"/>
    <property type="molecule type" value="Genomic_DNA"/>
</dbReference>
<reference evidence="2 3" key="1">
    <citation type="submission" date="2019-03" db="EMBL/GenBank/DDBJ databases">
        <title>Novel transposon Tn6433 accelerates the dissemination of tet(E) in Aeromonas from aerobic biofilm under oxytetracycline stress.</title>
        <authorList>
            <person name="Shi Y."/>
            <person name="Tian Z."/>
            <person name="Zhang Y."/>
            <person name="Zhang H."/>
            <person name="Yang M."/>
        </authorList>
    </citation>
    <scope>NUCLEOTIDE SEQUENCE [LARGE SCALE GENOMIC DNA]</scope>
    <source>
        <strain evidence="2 3">R50-22</strain>
        <plasmid evidence="3">paeme5</plasmid>
    </source>
</reference>
<evidence type="ECO:0000256" key="1">
    <source>
        <dbReference type="SAM" id="Phobius"/>
    </source>
</evidence>
<gene>
    <name evidence="2" type="ORF">E4188_22740</name>
</gene>
<keyword evidence="2" id="KW-0614">Plasmid</keyword>
<evidence type="ECO:0008006" key="4">
    <source>
        <dbReference type="Google" id="ProtNLM"/>
    </source>
</evidence>
<protein>
    <recommendedName>
        <fullName evidence="4">2TM domain-containing protein</fullName>
    </recommendedName>
</protein>
<proteinExistence type="predicted"/>
<keyword evidence="1" id="KW-0812">Transmembrane</keyword>
<keyword evidence="1" id="KW-0472">Membrane</keyword>
<keyword evidence="3" id="KW-1185">Reference proteome</keyword>
<evidence type="ECO:0000313" key="3">
    <source>
        <dbReference type="Proteomes" id="UP000502657"/>
    </source>
</evidence>
<organism evidence="2 3">
    <name type="scientific">Aeromonas media</name>
    <dbReference type="NCBI Taxonomy" id="651"/>
    <lineage>
        <taxon>Bacteria</taxon>
        <taxon>Pseudomonadati</taxon>
        <taxon>Pseudomonadota</taxon>
        <taxon>Gammaproteobacteria</taxon>
        <taxon>Aeromonadales</taxon>
        <taxon>Aeromonadaceae</taxon>
        <taxon>Aeromonas</taxon>
    </lineage>
</organism>
<feature type="transmembrane region" description="Helical" evidence="1">
    <location>
        <begin position="7"/>
        <end position="25"/>
    </location>
</feature>
<dbReference type="RefSeq" id="WP_171270127.1">
    <property type="nucleotide sequence ID" value="NZ_CP038446.1"/>
</dbReference>
<evidence type="ECO:0000313" key="2">
    <source>
        <dbReference type="EMBL" id="QJT41317.1"/>
    </source>
</evidence>
<accession>A0ABX6NY53</accession>
<keyword evidence="1" id="KW-1133">Transmembrane helix</keyword>
<geneLocation type="plasmid" evidence="3">
    <name>paeme5</name>
</geneLocation>